<keyword evidence="2" id="KW-0812">Transmembrane</keyword>
<name>A0A2A3YKM1_9MICO</name>
<gene>
    <name evidence="3" type="ORF">CIK66_03900</name>
</gene>
<dbReference type="AlphaFoldDB" id="A0A2A3YKM1"/>
<proteinExistence type="predicted"/>
<evidence type="ECO:0000256" key="1">
    <source>
        <dbReference type="SAM" id="MobiDB-lite"/>
    </source>
</evidence>
<feature type="transmembrane region" description="Helical" evidence="2">
    <location>
        <begin position="36"/>
        <end position="56"/>
    </location>
</feature>
<keyword evidence="2" id="KW-1133">Transmembrane helix</keyword>
<accession>A0A2A3YKM1</accession>
<dbReference type="EMBL" id="NRGR01000007">
    <property type="protein sequence ID" value="PCC40302.1"/>
    <property type="molecule type" value="Genomic_DNA"/>
</dbReference>
<evidence type="ECO:0000256" key="2">
    <source>
        <dbReference type="SAM" id="Phobius"/>
    </source>
</evidence>
<reference evidence="3 4" key="1">
    <citation type="journal article" date="2017" name="Elife">
        <title>Extensive horizontal gene transfer in cheese-associated bacteria.</title>
        <authorList>
            <person name="Bonham K.S."/>
            <person name="Wolfe B.E."/>
            <person name="Dutton R.J."/>
        </authorList>
    </citation>
    <scope>NUCLEOTIDE SEQUENCE [LARGE SCALE GENOMIC DNA]</scope>
    <source>
        <strain evidence="3 4">341_9</strain>
    </source>
</reference>
<feature type="compositionally biased region" description="Basic and acidic residues" evidence="1">
    <location>
        <begin position="71"/>
        <end position="89"/>
    </location>
</feature>
<evidence type="ECO:0008006" key="5">
    <source>
        <dbReference type="Google" id="ProtNLM"/>
    </source>
</evidence>
<keyword evidence="4" id="KW-1185">Reference proteome</keyword>
<evidence type="ECO:0000313" key="4">
    <source>
        <dbReference type="Proteomes" id="UP000218598"/>
    </source>
</evidence>
<sequence length="89" mass="9543">MTDRTRRSFDATWLPFGMLIGFILGMGVALTMTSNLLIAGGIGFLAGGIMGVALGFRRKRGSSSADEDAADDRYRAAHGDPAPRRDDDH</sequence>
<dbReference type="GeneID" id="95325953"/>
<dbReference type="Proteomes" id="UP000218598">
    <property type="component" value="Unassembled WGS sequence"/>
</dbReference>
<feature type="transmembrane region" description="Helical" evidence="2">
    <location>
        <begin position="12"/>
        <end position="30"/>
    </location>
</feature>
<organism evidence="3 4">
    <name type="scientific">Brachybacterium alimentarium</name>
    <dbReference type="NCBI Taxonomy" id="47845"/>
    <lineage>
        <taxon>Bacteria</taxon>
        <taxon>Bacillati</taxon>
        <taxon>Actinomycetota</taxon>
        <taxon>Actinomycetes</taxon>
        <taxon>Micrococcales</taxon>
        <taxon>Dermabacteraceae</taxon>
        <taxon>Brachybacterium</taxon>
    </lineage>
</organism>
<evidence type="ECO:0000313" key="3">
    <source>
        <dbReference type="EMBL" id="PCC40302.1"/>
    </source>
</evidence>
<comment type="caution">
    <text evidence="3">The sequence shown here is derived from an EMBL/GenBank/DDBJ whole genome shotgun (WGS) entry which is preliminary data.</text>
</comment>
<dbReference type="OrthoDB" id="4794530at2"/>
<protein>
    <recommendedName>
        <fullName evidence="5">Glycine zipper family protein</fullName>
    </recommendedName>
</protein>
<dbReference type="RefSeq" id="WP_096163349.1">
    <property type="nucleotide sequence ID" value="NZ_BAAAIQ010000026.1"/>
</dbReference>
<keyword evidence="2" id="KW-0472">Membrane</keyword>
<feature type="region of interest" description="Disordered" evidence="1">
    <location>
        <begin position="62"/>
        <end position="89"/>
    </location>
</feature>